<evidence type="ECO:0000313" key="2">
    <source>
        <dbReference type="Proteomes" id="UP001152024"/>
    </source>
</evidence>
<comment type="caution">
    <text evidence="1">The sequence shown here is derived from an EMBL/GenBank/DDBJ whole genome shotgun (WGS) entry which is preliminary data.</text>
</comment>
<keyword evidence="2" id="KW-1185">Reference proteome</keyword>
<dbReference type="EMBL" id="JAOQBH010000033">
    <property type="protein sequence ID" value="KAJ4111433.1"/>
    <property type="molecule type" value="Genomic_DNA"/>
</dbReference>
<protein>
    <submittedName>
        <fullName evidence="1">Uncharacterized protein</fullName>
    </submittedName>
</protein>
<accession>A0ABQ8QWP9</accession>
<dbReference type="Proteomes" id="UP001152024">
    <property type="component" value="Unassembled WGS sequence"/>
</dbReference>
<gene>
    <name evidence="1" type="ORF">NW768_011786</name>
</gene>
<sequence length="330" mass="37931">MSATKDQVYNRWLKDAEPWLQEDDWNSKEYFLWVQRLAEAKANLDNKYVEVDKNVLSNVYHKAKAHEQAVLDMRAKNNFGQVKCWDIAYLIMRQMIAYNFFNRATFEEVPEKSLVKRAQVHLVEMKMPMLDADIAQMLQAAADKVPFEEAVEKSLRNYVEKIRRSESVSTAYNYQGLRFDTHLLVSRLQQSRVNGGPADRSKLPQFFKEVNEDVVSREFKPYSDDVLKNIEAALDTDEKMELFLERCAEPMVENASSDNHAATAIEHILDSPDFKWLINYAAAVEKENLSWEGTLGPALKALKKLGRTGVEQGFDNLAAYAKAHQKPVTV</sequence>
<organism evidence="1 2">
    <name type="scientific">Fusarium equiseti</name>
    <name type="common">Fusarium scirpi</name>
    <dbReference type="NCBI Taxonomy" id="61235"/>
    <lineage>
        <taxon>Eukaryota</taxon>
        <taxon>Fungi</taxon>
        <taxon>Dikarya</taxon>
        <taxon>Ascomycota</taxon>
        <taxon>Pezizomycotina</taxon>
        <taxon>Sordariomycetes</taxon>
        <taxon>Hypocreomycetidae</taxon>
        <taxon>Hypocreales</taxon>
        <taxon>Nectriaceae</taxon>
        <taxon>Fusarium</taxon>
        <taxon>Fusarium incarnatum-equiseti species complex</taxon>
    </lineage>
</organism>
<name>A0ABQ8QWP9_FUSEQ</name>
<evidence type="ECO:0000313" key="1">
    <source>
        <dbReference type="EMBL" id="KAJ4111433.1"/>
    </source>
</evidence>
<proteinExistence type="predicted"/>
<reference evidence="1" key="1">
    <citation type="submission" date="2022-09" db="EMBL/GenBank/DDBJ databases">
        <title>Fusarium specimens isolated from Avocado Roots.</title>
        <authorList>
            <person name="Stajich J."/>
            <person name="Roper C."/>
            <person name="Heimlech-Rivalta G."/>
        </authorList>
    </citation>
    <scope>NUCLEOTIDE SEQUENCE</scope>
    <source>
        <strain evidence="1">CF00095</strain>
    </source>
</reference>